<feature type="transmembrane region" description="Helical" evidence="5">
    <location>
        <begin position="119"/>
        <end position="140"/>
    </location>
</feature>
<keyword evidence="9" id="KW-1185">Reference proteome</keyword>
<dbReference type="GO" id="GO:0004252">
    <property type="term" value="F:serine-type endopeptidase activity"/>
    <property type="evidence" value="ECO:0007669"/>
    <property type="project" value="InterPro"/>
</dbReference>
<evidence type="ECO:0000259" key="6">
    <source>
        <dbReference type="Pfam" id="PF01694"/>
    </source>
</evidence>
<evidence type="ECO:0000256" key="4">
    <source>
        <dbReference type="ARBA" id="ARBA00023136"/>
    </source>
</evidence>
<reference evidence="8 9" key="1">
    <citation type="submission" date="2019-02" db="EMBL/GenBank/DDBJ databases">
        <title>Deep-cultivation of Planctomycetes and their phenomic and genomic characterization uncovers novel biology.</title>
        <authorList>
            <person name="Wiegand S."/>
            <person name="Jogler M."/>
            <person name="Boedeker C."/>
            <person name="Pinto D."/>
            <person name="Vollmers J."/>
            <person name="Rivas-Marin E."/>
            <person name="Kohn T."/>
            <person name="Peeters S.H."/>
            <person name="Heuer A."/>
            <person name="Rast P."/>
            <person name="Oberbeckmann S."/>
            <person name="Bunk B."/>
            <person name="Jeske O."/>
            <person name="Meyerdierks A."/>
            <person name="Storesund J.E."/>
            <person name="Kallscheuer N."/>
            <person name="Luecker S."/>
            <person name="Lage O.M."/>
            <person name="Pohl T."/>
            <person name="Merkel B.J."/>
            <person name="Hornburger P."/>
            <person name="Mueller R.-W."/>
            <person name="Bruemmer F."/>
            <person name="Labrenz M."/>
            <person name="Spormann A.M."/>
            <person name="Op Den Camp H."/>
            <person name="Overmann J."/>
            <person name="Amann R."/>
            <person name="Jetten M.S.M."/>
            <person name="Mascher T."/>
            <person name="Medema M.H."/>
            <person name="Devos D.P."/>
            <person name="Kaster A.-K."/>
            <person name="Ovreas L."/>
            <person name="Rohde M."/>
            <person name="Galperin M.Y."/>
            <person name="Jogler C."/>
        </authorList>
    </citation>
    <scope>NUCLEOTIDE SEQUENCE [LARGE SCALE GENOMIC DNA]</scope>
    <source>
        <strain evidence="8 9">Pla52n</strain>
    </source>
</reference>
<dbReference type="PANTHER" id="PTHR43066:SF11">
    <property type="entry name" value="PEPTIDASE S54 RHOMBOID DOMAIN-CONTAINING PROTEIN"/>
    <property type="match status" value="1"/>
</dbReference>
<keyword evidence="2 5" id="KW-0812">Transmembrane</keyword>
<evidence type="ECO:0000256" key="1">
    <source>
        <dbReference type="ARBA" id="ARBA00004141"/>
    </source>
</evidence>
<protein>
    <submittedName>
        <fullName evidence="8">Rhomboid protease GlpG</fullName>
        <ecNumber evidence="8">3.4.21.105</ecNumber>
    </submittedName>
</protein>
<evidence type="ECO:0000256" key="2">
    <source>
        <dbReference type="ARBA" id="ARBA00022692"/>
    </source>
</evidence>
<dbReference type="RefSeq" id="WP_146522325.1">
    <property type="nucleotide sequence ID" value="NZ_CP151726.1"/>
</dbReference>
<comment type="caution">
    <text evidence="8">The sequence shown here is derived from an EMBL/GenBank/DDBJ whole genome shotgun (WGS) entry which is preliminary data.</text>
</comment>
<name>A0A5C6A3I3_9BACT</name>
<dbReference type="Pfam" id="PF01694">
    <property type="entry name" value="Rhomboid"/>
    <property type="match status" value="1"/>
</dbReference>
<evidence type="ECO:0000313" key="8">
    <source>
        <dbReference type="EMBL" id="TWT94464.1"/>
    </source>
</evidence>
<feature type="transmembrane region" description="Helical" evidence="5">
    <location>
        <begin position="223"/>
        <end position="241"/>
    </location>
</feature>
<feature type="domain" description="Peptidase S54 GlpG peptidase N-terminal" evidence="7">
    <location>
        <begin position="1"/>
        <end position="75"/>
    </location>
</feature>
<dbReference type="OrthoDB" id="9813074at2"/>
<dbReference type="Pfam" id="PF12122">
    <property type="entry name" value="Rhomboid_N"/>
    <property type="match status" value="1"/>
</dbReference>
<dbReference type="SUPFAM" id="SSF144091">
    <property type="entry name" value="Rhomboid-like"/>
    <property type="match status" value="1"/>
</dbReference>
<comment type="subcellular location">
    <subcellularLocation>
        <location evidence="1">Membrane</location>
        <topology evidence="1">Multi-pass membrane protein</topology>
    </subcellularLocation>
</comment>
<dbReference type="Gene3D" id="1.20.1540.10">
    <property type="entry name" value="Rhomboid-like"/>
    <property type="match status" value="1"/>
</dbReference>
<feature type="transmembrane region" description="Helical" evidence="5">
    <location>
        <begin position="197"/>
        <end position="214"/>
    </location>
</feature>
<dbReference type="EC" id="3.4.21.105" evidence="8"/>
<dbReference type="PANTHER" id="PTHR43066">
    <property type="entry name" value="RHOMBOID-RELATED PROTEIN"/>
    <property type="match status" value="1"/>
</dbReference>
<feature type="domain" description="Peptidase S54 rhomboid" evidence="6">
    <location>
        <begin position="182"/>
        <end position="329"/>
    </location>
</feature>
<dbReference type="InterPro" id="IPR022764">
    <property type="entry name" value="Peptidase_S54_rhomboid_dom"/>
</dbReference>
<dbReference type="InterPro" id="IPR022732">
    <property type="entry name" value="Peptidase_S54_GlpG_N"/>
</dbReference>
<dbReference type="GO" id="GO:0006508">
    <property type="term" value="P:proteolysis"/>
    <property type="evidence" value="ECO:0007669"/>
    <property type="project" value="UniProtKB-KW"/>
</dbReference>
<feature type="transmembrane region" description="Helical" evidence="5">
    <location>
        <begin position="316"/>
        <end position="334"/>
    </location>
</feature>
<dbReference type="Gene3D" id="3.30.70.2350">
    <property type="match status" value="1"/>
</dbReference>
<proteinExistence type="predicted"/>
<accession>A0A5C6A3I3</accession>
<dbReference type="AlphaFoldDB" id="A0A5C6A3I3"/>
<gene>
    <name evidence="8" type="primary">glpG</name>
    <name evidence="8" type="ORF">Pla52n_52850</name>
</gene>
<dbReference type="GO" id="GO:0016020">
    <property type="term" value="C:membrane"/>
    <property type="evidence" value="ECO:0007669"/>
    <property type="project" value="UniProtKB-SubCell"/>
</dbReference>
<keyword evidence="8" id="KW-0645">Protease</keyword>
<dbReference type="InterPro" id="IPR038236">
    <property type="entry name" value="GlpG_N_sf"/>
</dbReference>
<evidence type="ECO:0000256" key="5">
    <source>
        <dbReference type="SAM" id="Phobius"/>
    </source>
</evidence>
<keyword evidence="3 5" id="KW-1133">Transmembrane helix</keyword>
<dbReference type="EMBL" id="SJPN01000007">
    <property type="protein sequence ID" value="TWT94464.1"/>
    <property type="molecule type" value="Genomic_DNA"/>
</dbReference>
<evidence type="ECO:0000256" key="3">
    <source>
        <dbReference type="ARBA" id="ARBA00022989"/>
    </source>
</evidence>
<evidence type="ECO:0000313" key="9">
    <source>
        <dbReference type="Proteomes" id="UP000320176"/>
    </source>
</evidence>
<dbReference type="InterPro" id="IPR035952">
    <property type="entry name" value="Rhomboid-like_sf"/>
</dbReference>
<dbReference type="Proteomes" id="UP000320176">
    <property type="component" value="Unassembled WGS sequence"/>
</dbReference>
<evidence type="ECO:0000259" key="7">
    <source>
        <dbReference type="Pfam" id="PF12122"/>
    </source>
</evidence>
<feature type="transmembrane region" description="Helical" evidence="5">
    <location>
        <begin position="261"/>
        <end position="280"/>
    </location>
</feature>
<sequence>MRRIGTVNDPDKAQELAKRLADYLITLSIESSVDSDGQGGWTLWVRDEERVDEAKQAFAEFLASPDDPKFKVSSEASRIRDQRIAENRRRLETQRKLKMSMPKTRGVGAMSSMPGRQQAIPVTLGVVLISVILSFSTGFARQNTSEIPGQISFEEKAYDKLSFVDPGEYIQTGDAFHSVREGEVWRIFTPMFLHGDMFHLAFNMIALFMLGSVLERLHGSKKYFVLLMVSYLVGMAFQLFLPPPSALPVWARGLAGSPFSIGASGAVYGLFGFLWIRPMIDSFYPLRIPPRNVMLMLGWLVFCIFGISGIANGAHIGGLIAGVAFAMLIPNRFLSDSE</sequence>
<organism evidence="8 9">
    <name type="scientific">Stieleria varia</name>
    <dbReference type="NCBI Taxonomy" id="2528005"/>
    <lineage>
        <taxon>Bacteria</taxon>
        <taxon>Pseudomonadati</taxon>
        <taxon>Planctomycetota</taxon>
        <taxon>Planctomycetia</taxon>
        <taxon>Pirellulales</taxon>
        <taxon>Pirellulaceae</taxon>
        <taxon>Stieleria</taxon>
    </lineage>
</organism>
<keyword evidence="4 5" id="KW-0472">Membrane</keyword>
<keyword evidence="8" id="KW-0378">Hydrolase</keyword>